<evidence type="ECO:0000256" key="6">
    <source>
        <dbReference type="ARBA" id="ARBA00023136"/>
    </source>
</evidence>
<dbReference type="InterPro" id="IPR051393">
    <property type="entry name" value="ABC_transporter_permease"/>
</dbReference>
<evidence type="ECO:0000256" key="2">
    <source>
        <dbReference type="ARBA" id="ARBA00022448"/>
    </source>
</evidence>
<keyword evidence="11" id="KW-1185">Reference proteome</keyword>
<dbReference type="SUPFAM" id="SSF160964">
    <property type="entry name" value="MalF N-terminal region-like"/>
    <property type="match status" value="1"/>
</dbReference>
<dbReference type="PANTHER" id="PTHR30193:SF1">
    <property type="entry name" value="ABC TRANSPORTER PERMEASE PROTEIN YESP-RELATED"/>
    <property type="match status" value="1"/>
</dbReference>
<dbReference type="Pfam" id="PF00528">
    <property type="entry name" value="BPD_transp_1"/>
    <property type="match status" value="1"/>
</dbReference>
<dbReference type="InterPro" id="IPR000515">
    <property type="entry name" value="MetI-like"/>
</dbReference>
<evidence type="ECO:0000256" key="7">
    <source>
        <dbReference type="RuleBase" id="RU363032"/>
    </source>
</evidence>
<keyword evidence="5 7" id="KW-1133">Transmembrane helix</keyword>
<dbReference type="SUPFAM" id="SSF161098">
    <property type="entry name" value="MetI-like"/>
    <property type="match status" value="1"/>
</dbReference>
<evidence type="ECO:0000256" key="1">
    <source>
        <dbReference type="ARBA" id="ARBA00004651"/>
    </source>
</evidence>
<feature type="domain" description="ABC transmembrane type-1" evidence="9">
    <location>
        <begin position="96"/>
        <end position="312"/>
    </location>
</feature>
<dbReference type="RefSeq" id="WP_254179622.1">
    <property type="nucleotide sequence ID" value="NZ_JANARS010000001.1"/>
</dbReference>
<dbReference type="PANTHER" id="PTHR30193">
    <property type="entry name" value="ABC TRANSPORTER PERMEASE PROTEIN"/>
    <property type="match status" value="1"/>
</dbReference>
<gene>
    <name evidence="10" type="ORF">NCI01_01130</name>
</gene>
<accession>A0ABT1KSU2</accession>
<protein>
    <submittedName>
        <fullName evidence="10">Sugar ABC transporter permease</fullName>
    </submittedName>
</protein>
<keyword evidence="3" id="KW-1003">Cell membrane</keyword>
<feature type="transmembrane region" description="Helical" evidence="7">
    <location>
        <begin position="181"/>
        <end position="205"/>
    </location>
</feature>
<feature type="transmembrane region" description="Helical" evidence="7">
    <location>
        <begin position="38"/>
        <end position="59"/>
    </location>
</feature>
<feature type="transmembrane region" description="Helical" evidence="7">
    <location>
        <begin position="100"/>
        <end position="121"/>
    </location>
</feature>
<evidence type="ECO:0000256" key="8">
    <source>
        <dbReference type="SAM" id="MobiDB-lite"/>
    </source>
</evidence>
<evidence type="ECO:0000259" key="9">
    <source>
        <dbReference type="PROSITE" id="PS50928"/>
    </source>
</evidence>
<reference evidence="10 11" key="1">
    <citation type="submission" date="2022-06" db="EMBL/GenBank/DDBJ databases">
        <authorList>
            <person name="So Y."/>
        </authorList>
    </citation>
    <scope>NUCLEOTIDE SEQUENCE [LARGE SCALE GENOMIC DNA]</scope>
    <source>
        <strain evidence="10 11">STR3</strain>
    </source>
</reference>
<evidence type="ECO:0000313" key="11">
    <source>
        <dbReference type="Proteomes" id="UP001204524"/>
    </source>
</evidence>
<keyword evidence="6 7" id="KW-0472">Membrane</keyword>
<comment type="subcellular location">
    <subcellularLocation>
        <location evidence="1 7">Cell membrane</location>
        <topology evidence="1 7">Multi-pass membrane protein</topology>
    </subcellularLocation>
</comment>
<feature type="transmembrane region" description="Helical" evidence="7">
    <location>
        <begin position="142"/>
        <end position="161"/>
    </location>
</feature>
<name>A0ABT1KSU2_9ACTN</name>
<feature type="transmembrane region" description="Helical" evidence="7">
    <location>
        <begin position="294"/>
        <end position="315"/>
    </location>
</feature>
<evidence type="ECO:0000313" key="10">
    <source>
        <dbReference type="EMBL" id="MCP3420386.1"/>
    </source>
</evidence>
<organism evidence="10 11">
    <name type="scientific">Nocardioides pinisoli</name>
    <dbReference type="NCBI Taxonomy" id="2950279"/>
    <lineage>
        <taxon>Bacteria</taxon>
        <taxon>Bacillati</taxon>
        <taxon>Actinomycetota</taxon>
        <taxon>Actinomycetes</taxon>
        <taxon>Propionibacteriales</taxon>
        <taxon>Nocardioidaceae</taxon>
        <taxon>Nocardioides</taxon>
    </lineage>
</organism>
<dbReference type="Gene3D" id="1.10.3720.10">
    <property type="entry name" value="MetI-like"/>
    <property type="match status" value="1"/>
</dbReference>
<dbReference type="PROSITE" id="PS50928">
    <property type="entry name" value="ABC_TM1"/>
    <property type="match status" value="1"/>
</dbReference>
<feature type="region of interest" description="Disordered" evidence="8">
    <location>
        <begin position="1"/>
        <end position="31"/>
    </location>
</feature>
<comment type="similarity">
    <text evidence="7">Belongs to the binding-protein-dependent transport system permease family.</text>
</comment>
<dbReference type="Proteomes" id="UP001204524">
    <property type="component" value="Unassembled WGS sequence"/>
</dbReference>
<feature type="transmembrane region" description="Helical" evidence="7">
    <location>
        <begin position="226"/>
        <end position="245"/>
    </location>
</feature>
<sequence length="327" mass="36260">MGDLGREVSLTAPARPPGTDAATRRRRPRGRGRHEGRIALLFISPWLIGFAVFMAYPVLYTAYLSLTDYDVINDPSFVGLDNYRELVADEKVTLALRNTFVYTAMSVPAQLVFSLALALLLQRAGRAAGFFRTAFFLPKMTPPVAVGVLLLMLLNGQSGLVNEFLGWFGINGPNWTTDPAWVKPGLVIMSLWTVGASVIILLAALQQVPEELLDAARVDGAGWWQRLWHVTLPIISPAIYFIVVVDTIASLQSFTEAYTAFFGAGNTTYSNDAALFYAIYLFQQAFEFLHMGYASALAMLLFLIVMIVTAVQVWLSRRYVHYTGDTR</sequence>
<keyword evidence="4 7" id="KW-0812">Transmembrane</keyword>
<evidence type="ECO:0000256" key="5">
    <source>
        <dbReference type="ARBA" id="ARBA00022989"/>
    </source>
</evidence>
<dbReference type="EMBL" id="JANARS010000001">
    <property type="protein sequence ID" value="MCP3420386.1"/>
    <property type="molecule type" value="Genomic_DNA"/>
</dbReference>
<keyword evidence="2 7" id="KW-0813">Transport</keyword>
<evidence type="ECO:0000256" key="3">
    <source>
        <dbReference type="ARBA" id="ARBA00022475"/>
    </source>
</evidence>
<comment type="caution">
    <text evidence="10">The sequence shown here is derived from an EMBL/GenBank/DDBJ whole genome shotgun (WGS) entry which is preliminary data.</text>
</comment>
<feature type="compositionally biased region" description="Low complexity" evidence="8">
    <location>
        <begin position="11"/>
        <end position="21"/>
    </location>
</feature>
<proteinExistence type="inferred from homology"/>
<feature type="transmembrane region" description="Helical" evidence="7">
    <location>
        <begin position="257"/>
        <end position="282"/>
    </location>
</feature>
<dbReference type="CDD" id="cd06261">
    <property type="entry name" value="TM_PBP2"/>
    <property type="match status" value="1"/>
</dbReference>
<evidence type="ECO:0000256" key="4">
    <source>
        <dbReference type="ARBA" id="ARBA00022692"/>
    </source>
</evidence>
<dbReference type="InterPro" id="IPR035906">
    <property type="entry name" value="MetI-like_sf"/>
</dbReference>